<proteinExistence type="predicted"/>
<reference evidence="1 2" key="1">
    <citation type="submission" date="2019-04" db="EMBL/GenBank/DDBJ databases">
        <title>Novel bacteriophages capable of disrupting biofilms from clinical strains of Aeromonas hydrophila with intrinsic antibiotic resistance.</title>
        <authorList>
            <person name="Kabwe M."/>
            <person name="Brown T.L."/>
            <person name="Speirs L."/>
            <person name="Ku H."/>
            <person name="Leach M."/>
            <person name="Chan H.T."/>
            <person name="Petrovski S."/>
            <person name="Lock P."/>
            <person name="Tucci J."/>
        </authorList>
    </citation>
    <scope>NUCLEOTIDE SEQUENCE [LARGE SCALE GENOMIC DNA]</scope>
</reference>
<evidence type="ECO:0000313" key="2">
    <source>
        <dbReference type="Proteomes" id="UP000318420"/>
    </source>
</evidence>
<dbReference type="Proteomes" id="UP000318420">
    <property type="component" value="Segment"/>
</dbReference>
<sequence>MGNICSPNATNISRAPCGEPYLVYEVYMSDIRWYQENDRMVIVDNETQGTLHIRFNPMNRKTGSDLMWGHVNDISASIESGDLQLSLKGHSMIDVRSDIELRGSVTLKTAFLHDPVIENSHIDFVSITAKTVFKDAHVHAVGIQRFGLVKFINSKYDGFMNGALPKARELQIVDNQVKVIVQ</sequence>
<protein>
    <submittedName>
        <fullName evidence="1">Uncharacterized protein</fullName>
    </submittedName>
</protein>
<organism evidence="1 2">
    <name type="scientific">Aeromonas phage LAh10</name>
    <dbReference type="NCBI Taxonomy" id="2591025"/>
    <lineage>
        <taxon>Viruses</taxon>
        <taxon>Duplodnaviria</taxon>
        <taxon>Heunggongvirae</taxon>
        <taxon>Uroviricota</taxon>
        <taxon>Caudoviricetes</taxon>
        <taxon>Chimalliviridae</taxon>
        <taxon>Ludhianavirus</taxon>
        <taxon>Ludhianavirus LAh10</taxon>
    </lineage>
</organism>
<name>A0A514A1K2_9CAUD</name>
<dbReference type="EMBL" id="MK838116">
    <property type="protein sequence ID" value="QDH47157.1"/>
    <property type="molecule type" value="Genomic_DNA"/>
</dbReference>
<accession>A0A514A1K2</accession>
<keyword evidence="2" id="KW-1185">Reference proteome</keyword>
<gene>
    <name evidence="1" type="ORF">LAh10_196</name>
</gene>
<evidence type="ECO:0000313" key="1">
    <source>
        <dbReference type="EMBL" id="QDH47157.1"/>
    </source>
</evidence>